<sequence length="372" mass="37316">MGEFRQGGENIASFIERVGDPGLIANQVRVYAKDVAGVSQLFAQIDDGTVFPLTGIASNPTLDIAYDGPAGAGSGQTITADAGAVVFTTAAADNNNVLEITKNPAGAQAGAGVFVTMGAAASGQAFDVDYDGTGNAVRILHGAAANSGIFVQVDGGVNARAVDLTETAAVVRTTALLQLTREAASTGQVIRVTNQGSGNSIQVVHRGAADAVNVALAADVAGQAFVVTEDAVARTTAMVQLTRDAAVVAAGAHVIEIDNNGAGNGIDIDQGGVGDAINIHLDAATAAVQGVVITEDNVLHEQAMIQATRQATADGPVVQLSNSGLGNCLFIVQQGTAGDGVFISVLGADTDNQALVITESAVARTTALVEIT</sequence>
<accession>A0A0F9KDR8</accession>
<proteinExistence type="predicted"/>
<comment type="caution">
    <text evidence="1">The sequence shown here is derived from an EMBL/GenBank/DDBJ whole genome shotgun (WGS) entry which is preliminary data.</text>
</comment>
<dbReference type="AlphaFoldDB" id="A0A0F9KDR8"/>
<reference evidence="1" key="1">
    <citation type="journal article" date="2015" name="Nature">
        <title>Complex archaea that bridge the gap between prokaryotes and eukaryotes.</title>
        <authorList>
            <person name="Spang A."/>
            <person name="Saw J.H."/>
            <person name="Jorgensen S.L."/>
            <person name="Zaremba-Niedzwiedzka K."/>
            <person name="Martijn J."/>
            <person name="Lind A.E."/>
            <person name="van Eijk R."/>
            <person name="Schleper C."/>
            <person name="Guy L."/>
            <person name="Ettema T.J."/>
        </authorList>
    </citation>
    <scope>NUCLEOTIDE SEQUENCE</scope>
</reference>
<name>A0A0F9KDR8_9ZZZZ</name>
<gene>
    <name evidence="1" type="ORF">LCGC14_1343160</name>
</gene>
<feature type="non-terminal residue" evidence="1">
    <location>
        <position position="372"/>
    </location>
</feature>
<dbReference type="EMBL" id="LAZR01008231">
    <property type="protein sequence ID" value="KKM80118.1"/>
    <property type="molecule type" value="Genomic_DNA"/>
</dbReference>
<protein>
    <submittedName>
        <fullName evidence="1">Uncharacterized protein</fullName>
    </submittedName>
</protein>
<organism evidence="1">
    <name type="scientific">marine sediment metagenome</name>
    <dbReference type="NCBI Taxonomy" id="412755"/>
    <lineage>
        <taxon>unclassified sequences</taxon>
        <taxon>metagenomes</taxon>
        <taxon>ecological metagenomes</taxon>
    </lineage>
</organism>
<evidence type="ECO:0000313" key="1">
    <source>
        <dbReference type="EMBL" id="KKM80118.1"/>
    </source>
</evidence>